<evidence type="ECO:0000256" key="2">
    <source>
        <dbReference type="ARBA" id="ARBA00023015"/>
    </source>
</evidence>
<protein>
    <submittedName>
        <fullName evidence="6">Glycine cleavage system transcriptional activator</fullName>
    </submittedName>
</protein>
<comment type="similarity">
    <text evidence="1">Belongs to the LysR transcriptional regulatory family.</text>
</comment>
<evidence type="ECO:0000256" key="3">
    <source>
        <dbReference type="ARBA" id="ARBA00023125"/>
    </source>
</evidence>
<dbReference type="PRINTS" id="PR00039">
    <property type="entry name" value="HTHLYSR"/>
</dbReference>
<evidence type="ECO:0000313" key="7">
    <source>
        <dbReference type="Proteomes" id="UP000244932"/>
    </source>
</evidence>
<evidence type="ECO:0000256" key="1">
    <source>
        <dbReference type="ARBA" id="ARBA00009437"/>
    </source>
</evidence>
<evidence type="ECO:0000259" key="5">
    <source>
        <dbReference type="PROSITE" id="PS50931"/>
    </source>
</evidence>
<keyword evidence="4" id="KW-0804">Transcription</keyword>
<name>A0A2R8A6W1_9RHOB</name>
<organism evidence="6 7">
    <name type="scientific">Pontivivens insulae</name>
    <dbReference type="NCBI Taxonomy" id="1639689"/>
    <lineage>
        <taxon>Bacteria</taxon>
        <taxon>Pseudomonadati</taxon>
        <taxon>Pseudomonadota</taxon>
        <taxon>Alphaproteobacteria</taxon>
        <taxon>Rhodobacterales</taxon>
        <taxon>Paracoccaceae</taxon>
        <taxon>Pontivivens</taxon>
    </lineage>
</organism>
<dbReference type="InterPro" id="IPR058163">
    <property type="entry name" value="LysR-type_TF_proteobact-type"/>
</dbReference>
<evidence type="ECO:0000256" key="4">
    <source>
        <dbReference type="ARBA" id="ARBA00023163"/>
    </source>
</evidence>
<dbReference type="AlphaFoldDB" id="A0A2R8A6W1"/>
<dbReference type="InterPro" id="IPR036390">
    <property type="entry name" value="WH_DNA-bd_sf"/>
</dbReference>
<keyword evidence="2" id="KW-0805">Transcription regulation</keyword>
<dbReference type="Proteomes" id="UP000244932">
    <property type="component" value="Unassembled WGS sequence"/>
</dbReference>
<feature type="domain" description="HTH lysR-type" evidence="5">
    <location>
        <begin position="11"/>
        <end position="68"/>
    </location>
</feature>
<dbReference type="Pfam" id="PF03466">
    <property type="entry name" value="LysR_substrate"/>
    <property type="match status" value="1"/>
</dbReference>
<dbReference type="GO" id="GO:0003700">
    <property type="term" value="F:DNA-binding transcription factor activity"/>
    <property type="evidence" value="ECO:0007669"/>
    <property type="project" value="InterPro"/>
</dbReference>
<sequence>MGVLIMGKSLPPLTWFRSFEAAARTLSFTAAADEIGLTQSAVSQQVRALESRLGVALFMRRARGISLTDHGRRLQPQVEQALETLASAAGAFGPDQTSGVLNVATSVSVAQWVIAPNLPEFTAMFPDLRIRLLSTVWPDDFHASTADVQIRFGSRAQVGLNAEALEPSRLVALRSPMLQGDLAEVPLIETVGTSVGWRDWPILDGGPLVPSLYTDTYGMALQLAAQGNGVALVSELLASHAIATEQVVRVTEQTLAGREGYYLSIAEGNPAAADFRTWLMDVLNR</sequence>
<keyword evidence="3" id="KW-0238">DNA-binding</keyword>
<reference evidence="6 7" key="1">
    <citation type="submission" date="2018-03" db="EMBL/GenBank/DDBJ databases">
        <authorList>
            <person name="Keele B.F."/>
        </authorList>
    </citation>
    <scope>NUCLEOTIDE SEQUENCE [LARGE SCALE GENOMIC DNA]</scope>
    <source>
        <strain evidence="6 7">CeCT 8812</strain>
    </source>
</reference>
<proteinExistence type="inferred from homology"/>
<evidence type="ECO:0000313" key="6">
    <source>
        <dbReference type="EMBL" id="SPF27935.1"/>
    </source>
</evidence>
<dbReference type="FunFam" id="1.10.10.10:FF:000001">
    <property type="entry name" value="LysR family transcriptional regulator"/>
    <property type="match status" value="1"/>
</dbReference>
<dbReference type="SUPFAM" id="SSF53850">
    <property type="entry name" value="Periplasmic binding protein-like II"/>
    <property type="match status" value="1"/>
</dbReference>
<dbReference type="InterPro" id="IPR005119">
    <property type="entry name" value="LysR_subst-bd"/>
</dbReference>
<dbReference type="SUPFAM" id="SSF46785">
    <property type="entry name" value="Winged helix' DNA-binding domain"/>
    <property type="match status" value="1"/>
</dbReference>
<dbReference type="GO" id="GO:0043565">
    <property type="term" value="F:sequence-specific DNA binding"/>
    <property type="evidence" value="ECO:0007669"/>
    <property type="project" value="TreeGrafter"/>
</dbReference>
<gene>
    <name evidence="6" type="primary">gcvA_1</name>
    <name evidence="6" type="ORF">POI8812_00230</name>
</gene>
<dbReference type="Gene3D" id="3.40.190.10">
    <property type="entry name" value="Periplasmic binding protein-like II"/>
    <property type="match status" value="2"/>
</dbReference>
<dbReference type="Gene3D" id="1.10.10.10">
    <property type="entry name" value="Winged helix-like DNA-binding domain superfamily/Winged helix DNA-binding domain"/>
    <property type="match status" value="1"/>
</dbReference>
<dbReference type="Pfam" id="PF00126">
    <property type="entry name" value="HTH_1"/>
    <property type="match status" value="1"/>
</dbReference>
<dbReference type="EMBL" id="OMKW01000001">
    <property type="protein sequence ID" value="SPF27935.1"/>
    <property type="molecule type" value="Genomic_DNA"/>
</dbReference>
<dbReference type="PANTHER" id="PTHR30537">
    <property type="entry name" value="HTH-TYPE TRANSCRIPTIONAL REGULATOR"/>
    <property type="match status" value="1"/>
</dbReference>
<keyword evidence="7" id="KW-1185">Reference proteome</keyword>
<dbReference type="InterPro" id="IPR000847">
    <property type="entry name" value="LysR_HTH_N"/>
</dbReference>
<dbReference type="PROSITE" id="PS50931">
    <property type="entry name" value="HTH_LYSR"/>
    <property type="match status" value="1"/>
</dbReference>
<accession>A0A2R8A6W1</accession>
<dbReference type="InterPro" id="IPR036388">
    <property type="entry name" value="WH-like_DNA-bd_sf"/>
</dbReference>
<dbReference type="PANTHER" id="PTHR30537:SF79">
    <property type="entry name" value="TRANSCRIPTIONAL REGULATOR-RELATED"/>
    <property type="match status" value="1"/>
</dbReference>
<dbReference type="GO" id="GO:0006351">
    <property type="term" value="P:DNA-templated transcription"/>
    <property type="evidence" value="ECO:0007669"/>
    <property type="project" value="TreeGrafter"/>
</dbReference>